<keyword evidence="2" id="KW-0175">Coiled coil</keyword>
<accession>A0A558B3M3</accession>
<feature type="coiled-coil region" evidence="2">
    <location>
        <begin position="274"/>
        <end position="317"/>
    </location>
</feature>
<dbReference type="GO" id="GO:0055085">
    <property type="term" value="P:transmembrane transport"/>
    <property type="evidence" value="ECO:0007669"/>
    <property type="project" value="InterPro"/>
</dbReference>
<dbReference type="Pfam" id="PF03480">
    <property type="entry name" value="DctP"/>
    <property type="match status" value="1"/>
</dbReference>
<dbReference type="InterPro" id="IPR038404">
    <property type="entry name" value="TRAP_DctP_sf"/>
</dbReference>
<sequence length="385" mass="43110">MRLTSKASVALTTRQIGVNTMLNFSNGVFKKGGMSSAGLTLVAAAALASFNAQAREISYASASPPVDTGINQALEWWSNELEKRTDGEVTVKVHYMGSLVKLKDAVEGISSGVADAGYVIPAYSQARMPLHYLSTTGVGSGDQYVTTQAWRRMYNKFPQLKEELDRNNMVYLSHYSIGPGVLLSKDKPYFTPEDFGGDKIRLASRWAKAASLEGWNVTPVNLTFPDIYTALERGTVDGAQSYLNYVLPYRHHEIANHVVEPNMGQQTNIVVMNKRVYENLSDEARAAIEELKDEWLLRNARGDIEDNEDAREELENDPEYPTKVHMVSEEQREAWAKAIKGAEQENIEKTKARAEVAPELYEAYLAEIEKIEQEVKENGYPWDKD</sequence>
<dbReference type="Gene3D" id="3.40.190.170">
    <property type="entry name" value="Bacterial extracellular solute-binding protein, family 7"/>
    <property type="match status" value="1"/>
</dbReference>
<dbReference type="EMBL" id="VMRX01000046">
    <property type="protein sequence ID" value="TVT31096.1"/>
    <property type="molecule type" value="Genomic_DNA"/>
</dbReference>
<keyword evidence="1" id="KW-0732">Signal</keyword>
<organism evidence="3 4">
    <name type="scientific">Marinobacter vinifirmus</name>
    <dbReference type="NCBI Taxonomy" id="355591"/>
    <lineage>
        <taxon>Bacteria</taxon>
        <taxon>Pseudomonadati</taxon>
        <taxon>Pseudomonadota</taxon>
        <taxon>Gammaproteobacteria</taxon>
        <taxon>Pseudomonadales</taxon>
        <taxon>Marinobacteraceae</taxon>
        <taxon>Marinobacter</taxon>
    </lineage>
</organism>
<dbReference type="CDD" id="cd13666">
    <property type="entry name" value="PBP2_TRAP_DctP_like_1"/>
    <property type="match status" value="1"/>
</dbReference>
<name>A0A558B3M3_9GAMM</name>
<proteinExistence type="predicted"/>
<evidence type="ECO:0000313" key="3">
    <source>
        <dbReference type="EMBL" id="TVT31096.1"/>
    </source>
</evidence>
<evidence type="ECO:0000313" key="4">
    <source>
        <dbReference type="Proteomes" id="UP000319142"/>
    </source>
</evidence>
<dbReference type="NCBIfam" id="NF037995">
    <property type="entry name" value="TRAP_S1"/>
    <property type="match status" value="1"/>
</dbReference>
<dbReference type="PANTHER" id="PTHR33376:SF15">
    <property type="entry name" value="BLL6794 PROTEIN"/>
    <property type="match status" value="1"/>
</dbReference>
<dbReference type="Proteomes" id="UP000319142">
    <property type="component" value="Unassembled WGS sequence"/>
</dbReference>
<gene>
    <name evidence="3" type="ORF">FHK81_15590</name>
</gene>
<reference evidence="3 4" key="1">
    <citation type="submission" date="2019-07" db="EMBL/GenBank/DDBJ databases">
        <title>The pathways for chlorine oxyanion respiration interact through the shared metabolite chlorate.</title>
        <authorList>
            <person name="Barnum T.P."/>
            <person name="Cheng Y."/>
            <person name="Hill K.A."/>
            <person name="Lucas L.N."/>
            <person name="Carlson H.K."/>
            <person name="Coates J.D."/>
        </authorList>
    </citation>
    <scope>NUCLEOTIDE SEQUENCE [LARGE SCALE GENOMIC DNA]</scope>
    <source>
        <strain evidence="3">UCB</strain>
    </source>
</reference>
<protein>
    <submittedName>
        <fullName evidence="3">C4-dicarboxylate ABC transporter substrate-binding protein</fullName>
    </submittedName>
</protein>
<dbReference type="SUPFAM" id="SSF53850">
    <property type="entry name" value="Periplasmic binding protein-like II"/>
    <property type="match status" value="1"/>
</dbReference>
<evidence type="ECO:0000256" key="2">
    <source>
        <dbReference type="SAM" id="Coils"/>
    </source>
</evidence>
<dbReference type="InterPro" id="IPR018389">
    <property type="entry name" value="DctP_fam"/>
</dbReference>
<dbReference type="AlphaFoldDB" id="A0A558B3M3"/>
<comment type="caution">
    <text evidence="3">The sequence shown here is derived from an EMBL/GenBank/DDBJ whole genome shotgun (WGS) entry which is preliminary data.</text>
</comment>
<evidence type="ECO:0000256" key="1">
    <source>
        <dbReference type="ARBA" id="ARBA00022729"/>
    </source>
</evidence>
<dbReference type="PANTHER" id="PTHR33376">
    <property type="match status" value="1"/>
</dbReference>